<keyword evidence="2" id="KW-1185">Reference proteome</keyword>
<evidence type="ECO:0000313" key="2">
    <source>
        <dbReference type="Proteomes" id="UP000828390"/>
    </source>
</evidence>
<gene>
    <name evidence="1" type="ORF">DPMN_004798</name>
</gene>
<dbReference type="EMBL" id="JAIWYP010000001">
    <property type="protein sequence ID" value="KAH3880876.1"/>
    <property type="molecule type" value="Genomic_DNA"/>
</dbReference>
<dbReference type="SUPFAM" id="SSF56219">
    <property type="entry name" value="DNase I-like"/>
    <property type="match status" value="1"/>
</dbReference>
<dbReference type="InterPro" id="IPR036691">
    <property type="entry name" value="Endo/exonu/phosph_ase_sf"/>
</dbReference>
<reference evidence="1" key="2">
    <citation type="submission" date="2020-11" db="EMBL/GenBank/DDBJ databases">
        <authorList>
            <person name="McCartney M.A."/>
            <person name="Auch B."/>
            <person name="Kono T."/>
            <person name="Mallez S."/>
            <person name="Becker A."/>
            <person name="Gohl D.M."/>
            <person name="Silverstein K.A.T."/>
            <person name="Koren S."/>
            <person name="Bechman K.B."/>
            <person name="Herman A."/>
            <person name="Abrahante J.E."/>
            <person name="Garbe J."/>
        </authorList>
    </citation>
    <scope>NUCLEOTIDE SEQUENCE</scope>
    <source>
        <strain evidence="1">Duluth1</strain>
        <tissue evidence="1">Whole animal</tissue>
    </source>
</reference>
<name>A0A9D4RTA8_DREPO</name>
<reference evidence="1" key="1">
    <citation type="journal article" date="2019" name="bioRxiv">
        <title>The Genome of the Zebra Mussel, Dreissena polymorpha: A Resource for Invasive Species Research.</title>
        <authorList>
            <person name="McCartney M.A."/>
            <person name="Auch B."/>
            <person name="Kono T."/>
            <person name="Mallez S."/>
            <person name="Zhang Y."/>
            <person name="Obille A."/>
            <person name="Becker A."/>
            <person name="Abrahante J.E."/>
            <person name="Garbe J."/>
            <person name="Badalamenti J.P."/>
            <person name="Herman A."/>
            <person name="Mangelson H."/>
            <person name="Liachko I."/>
            <person name="Sullivan S."/>
            <person name="Sone E.D."/>
            <person name="Koren S."/>
            <person name="Silverstein K.A.T."/>
            <person name="Beckman K.B."/>
            <person name="Gohl D.M."/>
        </authorList>
    </citation>
    <scope>NUCLEOTIDE SEQUENCE</scope>
    <source>
        <strain evidence="1">Duluth1</strain>
        <tissue evidence="1">Whole animal</tissue>
    </source>
</reference>
<sequence length="94" mass="10519">MSSPDALQVGTVSTYRGGEARILAATFHTEKRFDADIIQCDVPTNDSEEDERDNFYNIFSTIIQDRPTRNTIILMGDFNAKIGSSICLSKLNTR</sequence>
<comment type="caution">
    <text evidence="1">The sequence shown here is derived from an EMBL/GenBank/DDBJ whole genome shotgun (WGS) entry which is preliminary data.</text>
</comment>
<proteinExistence type="predicted"/>
<protein>
    <submittedName>
        <fullName evidence="1">Uncharacterized protein</fullName>
    </submittedName>
</protein>
<dbReference type="AlphaFoldDB" id="A0A9D4RTA8"/>
<dbReference type="Proteomes" id="UP000828390">
    <property type="component" value="Unassembled WGS sequence"/>
</dbReference>
<evidence type="ECO:0000313" key="1">
    <source>
        <dbReference type="EMBL" id="KAH3880876.1"/>
    </source>
</evidence>
<organism evidence="1 2">
    <name type="scientific">Dreissena polymorpha</name>
    <name type="common">Zebra mussel</name>
    <name type="synonym">Mytilus polymorpha</name>
    <dbReference type="NCBI Taxonomy" id="45954"/>
    <lineage>
        <taxon>Eukaryota</taxon>
        <taxon>Metazoa</taxon>
        <taxon>Spiralia</taxon>
        <taxon>Lophotrochozoa</taxon>
        <taxon>Mollusca</taxon>
        <taxon>Bivalvia</taxon>
        <taxon>Autobranchia</taxon>
        <taxon>Heteroconchia</taxon>
        <taxon>Euheterodonta</taxon>
        <taxon>Imparidentia</taxon>
        <taxon>Neoheterodontei</taxon>
        <taxon>Myida</taxon>
        <taxon>Dreissenoidea</taxon>
        <taxon>Dreissenidae</taxon>
        <taxon>Dreissena</taxon>
    </lineage>
</organism>
<dbReference type="Gene3D" id="3.60.10.10">
    <property type="entry name" value="Endonuclease/exonuclease/phosphatase"/>
    <property type="match status" value="1"/>
</dbReference>
<accession>A0A9D4RTA8</accession>